<evidence type="ECO:0000313" key="2">
    <source>
        <dbReference type="EMBL" id="WIM88571.1"/>
    </source>
</evidence>
<reference evidence="2 3" key="1">
    <citation type="journal article" date="2023" name="Microbiol. Resour. Announc.">
        <title>Complete Genome Sequence of Mycobacterium wuenschmanii, a novel Nontuberculous Mycobacterium Isolated from a captive population of Amazon Milk Frogs.</title>
        <authorList>
            <person name="Hicks J."/>
            <person name="Zeineldin M."/>
            <person name="Ward H."/>
            <person name="Wuenschmann A."/>
            <person name="Camp P."/>
            <person name="Farrell D."/>
            <person name="Lehman K."/>
            <person name="Thacker T."/>
            <person name="Cuthbert E."/>
        </authorList>
    </citation>
    <scope>NUCLEOTIDE SEQUENCE [LARGE SCALE GENOMIC DNA]</scope>
    <source>
        <strain evidence="2 3">Wuenschmanii</strain>
    </source>
</reference>
<proteinExistence type="predicted"/>
<keyword evidence="1" id="KW-0472">Membrane</keyword>
<feature type="transmembrane region" description="Helical" evidence="1">
    <location>
        <begin position="78"/>
        <end position="101"/>
    </location>
</feature>
<keyword evidence="1" id="KW-0812">Transmembrane</keyword>
<keyword evidence="1" id="KW-1133">Transmembrane helix</keyword>
<dbReference type="Proteomes" id="UP001236585">
    <property type="component" value="Chromosome"/>
</dbReference>
<protein>
    <recommendedName>
        <fullName evidence="4">Integral membrane protein</fullName>
    </recommendedName>
</protein>
<dbReference type="RefSeq" id="WP_285188829.1">
    <property type="nucleotide sequence ID" value="NZ_CP126981.1"/>
</dbReference>
<gene>
    <name evidence="2" type="ORF">PT015_03490</name>
</gene>
<evidence type="ECO:0008006" key="4">
    <source>
        <dbReference type="Google" id="ProtNLM"/>
    </source>
</evidence>
<feature type="transmembrane region" description="Helical" evidence="1">
    <location>
        <begin position="47"/>
        <end position="66"/>
    </location>
</feature>
<accession>A0ABY8VZP9</accession>
<keyword evidence="3" id="KW-1185">Reference proteome</keyword>
<name>A0ABY8VZP9_9MYCO</name>
<feature type="transmembrane region" description="Helical" evidence="1">
    <location>
        <begin position="107"/>
        <end position="127"/>
    </location>
</feature>
<feature type="transmembrane region" description="Helical" evidence="1">
    <location>
        <begin position="20"/>
        <end position="41"/>
    </location>
</feature>
<evidence type="ECO:0000256" key="1">
    <source>
        <dbReference type="SAM" id="Phobius"/>
    </source>
</evidence>
<organism evidence="2 3">
    <name type="scientific">Candidatus Mycobacterium wuenschmannii</name>
    <dbReference type="NCBI Taxonomy" id="3027808"/>
    <lineage>
        <taxon>Bacteria</taxon>
        <taxon>Bacillati</taxon>
        <taxon>Actinomycetota</taxon>
        <taxon>Actinomycetes</taxon>
        <taxon>Mycobacteriales</taxon>
        <taxon>Mycobacteriaceae</taxon>
        <taxon>Mycobacterium</taxon>
    </lineage>
</organism>
<evidence type="ECO:0000313" key="3">
    <source>
        <dbReference type="Proteomes" id="UP001236585"/>
    </source>
</evidence>
<dbReference type="EMBL" id="CP126981">
    <property type="protein sequence ID" value="WIM88571.1"/>
    <property type="molecule type" value="Genomic_DNA"/>
</dbReference>
<sequence>MTTTSLAHPTYCSRSIQADLAFWTVAGAIGAALSGPVSASWGVPSAVPLGGGIAFAILGPALLVILSRIRITRGLVAAFVVTNLVLAPLACATAAFGWLPLTGAGNWALVDAGVVMLALGVWQFGALRAARS</sequence>